<name>A0AAV9ZA12_9AGAR</name>
<feature type="region of interest" description="Disordered" evidence="1">
    <location>
        <begin position="1"/>
        <end position="28"/>
    </location>
</feature>
<feature type="compositionally biased region" description="Basic and acidic residues" evidence="1">
    <location>
        <begin position="1"/>
        <end position="13"/>
    </location>
</feature>
<sequence>MSRAGDGRADAARARWRRRSPSVSPVGYRDRLKRLGPDIVQSSNSALLTQSARRVVSRFRDNKARHFLHIRPLTAYHPSHRVIPPTKVVDNANASATRIPKVTVDFVFHLDKESSTIQSINRFLSEQEEGCQSIVVDPPSSRLISSRGKTQPSTAFLAGGDHSQGGLERMTAVSSLKTKDRRRQRKRAGCPSQMGVSQRNGWRGDLEC</sequence>
<proteinExistence type="predicted"/>
<dbReference type="AlphaFoldDB" id="A0AAV9ZA12"/>
<dbReference type="Proteomes" id="UP001362999">
    <property type="component" value="Unassembled WGS sequence"/>
</dbReference>
<feature type="region of interest" description="Disordered" evidence="1">
    <location>
        <begin position="138"/>
        <end position="208"/>
    </location>
</feature>
<reference evidence="2 3" key="1">
    <citation type="journal article" date="2024" name="J Genomics">
        <title>Draft genome sequencing and assembly of Favolaschia claudopus CIRM-BRFM 2984 isolated from oak limbs.</title>
        <authorList>
            <person name="Navarro D."/>
            <person name="Drula E."/>
            <person name="Chaduli D."/>
            <person name="Cazenave R."/>
            <person name="Ahrendt S."/>
            <person name="Wang J."/>
            <person name="Lipzen A."/>
            <person name="Daum C."/>
            <person name="Barry K."/>
            <person name="Grigoriev I.V."/>
            <person name="Favel A."/>
            <person name="Rosso M.N."/>
            <person name="Martin F."/>
        </authorList>
    </citation>
    <scope>NUCLEOTIDE SEQUENCE [LARGE SCALE GENOMIC DNA]</scope>
    <source>
        <strain evidence="2 3">CIRM-BRFM 2984</strain>
    </source>
</reference>
<gene>
    <name evidence="2" type="ORF">R3P38DRAFT_3127373</name>
</gene>
<dbReference type="EMBL" id="JAWWNJ010000174">
    <property type="protein sequence ID" value="KAK6975127.1"/>
    <property type="molecule type" value="Genomic_DNA"/>
</dbReference>
<feature type="compositionally biased region" description="Basic residues" evidence="1">
    <location>
        <begin position="179"/>
        <end position="188"/>
    </location>
</feature>
<organism evidence="2 3">
    <name type="scientific">Favolaschia claudopus</name>
    <dbReference type="NCBI Taxonomy" id="2862362"/>
    <lineage>
        <taxon>Eukaryota</taxon>
        <taxon>Fungi</taxon>
        <taxon>Dikarya</taxon>
        <taxon>Basidiomycota</taxon>
        <taxon>Agaricomycotina</taxon>
        <taxon>Agaricomycetes</taxon>
        <taxon>Agaricomycetidae</taxon>
        <taxon>Agaricales</taxon>
        <taxon>Marasmiineae</taxon>
        <taxon>Mycenaceae</taxon>
        <taxon>Favolaschia</taxon>
    </lineage>
</organism>
<comment type="caution">
    <text evidence="2">The sequence shown here is derived from an EMBL/GenBank/DDBJ whole genome shotgun (WGS) entry which is preliminary data.</text>
</comment>
<protein>
    <submittedName>
        <fullName evidence="2">Uncharacterized protein</fullName>
    </submittedName>
</protein>
<accession>A0AAV9ZA12</accession>
<evidence type="ECO:0000313" key="3">
    <source>
        <dbReference type="Proteomes" id="UP001362999"/>
    </source>
</evidence>
<evidence type="ECO:0000313" key="2">
    <source>
        <dbReference type="EMBL" id="KAK6975127.1"/>
    </source>
</evidence>
<keyword evidence="3" id="KW-1185">Reference proteome</keyword>
<feature type="compositionally biased region" description="Polar residues" evidence="1">
    <location>
        <begin position="142"/>
        <end position="154"/>
    </location>
</feature>
<evidence type="ECO:0000256" key="1">
    <source>
        <dbReference type="SAM" id="MobiDB-lite"/>
    </source>
</evidence>